<dbReference type="Pfam" id="PF05065">
    <property type="entry name" value="Phage_capsid"/>
    <property type="match status" value="1"/>
</dbReference>
<organism evidence="5">
    <name type="scientific">Siphoviridae sp. ctepM7</name>
    <dbReference type="NCBI Taxonomy" id="2826408"/>
    <lineage>
        <taxon>Viruses</taxon>
        <taxon>Duplodnaviria</taxon>
        <taxon>Heunggongvirae</taxon>
        <taxon>Uroviricota</taxon>
        <taxon>Caudoviricetes</taxon>
    </lineage>
</organism>
<comment type="subcellular location">
    <subcellularLocation>
        <location evidence="1">Virion</location>
    </subcellularLocation>
</comment>
<dbReference type="InterPro" id="IPR054612">
    <property type="entry name" value="Phage_capsid-like_C"/>
</dbReference>
<dbReference type="NCBIfam" id="TIGR01554">
    <property type="entry name" value="major_cap_HK97"/>
    <property type="match status" value="1"/>
</dbReference>
<dbReference type="GO" id="GO:0044423">
    <property type="term" value="C:virion component"/>
    <property type="evidence" value="ECO:0007669"/>
    <property type="project" value="UniProtKB-KW"/>
</dbReference>
<evidence type="ECO:0000259" key="3">
    <source>
        <dbReference type="Pfam" id="PF05065"/>
    </source>
</evidence>
<accession>A0A8S5N9E3</accession>
<proteinExistence type="predicted"/>
<dbReference type="SUPFAM" id="SSF56563">
    <property type="entry name" value="Major capsid protein gp5"/>
    <property type="match status" value="1"/>
</dbReference>
<protein>
    <submittedName>
        <fullName evidence="5">Major capsid protein</fullName>
    </submittedName>
</protein>
<dbReference type="InterPro" id="IPR024455">
    <property type="entry name" value="Phage_capsid"/>
</dbReference>
<feature type="domain" description="Phage capsid-like C-terminal" evidence="3">
    <location>
        <begin position="102"/>
        <end position="283"/>
    </location>
</feature>
<keyword evidence="2" id="KW-0946">Virion</keyword>
<sequence length="492" mass="53503">MTNNNTIRSREELRDLIQKAVKDNDAEAFQAAFDEMLQRVGLDVKQEYEQQMSDLRQEMDSRILTARGVHQLTAEEKSYYQKLGEAMRALDPRQAVTGMDAVMPKTVIDSVFEDLQTNHPLLSRINFRATGGAVEIMVNTNGYEEAAWGDLCDDIVKELTSGFKKINTQLLKLSAFLPVCKAMLDLGPEWLDRYVREILYEAFANGMEAGLVAGDGNKKPIGMTRQVGDNVTRSGNAYPEKTAVKVSDLSPVTVGNLISILAADPNGKARRVQNVILLVNPQDYYQKVMPATTLMAPDGTYRNDVMPYPMTIIQTPALSRGKAVIGLADRYLALAGTATNGRIEYSDHYHFLEDERVYLIKGYANGMPLDNNAFLLLDISGLKPATWKVTQVTETTASDDATLSALSIGSLALSPTFAAGTVSYTAATTNATNTITAVPADAGAEIEVLVNNAKIDNGSAATWQTGSNTVKVNVTAADGTAKKTYTVTVTKS</sequence>
<dbReference type="EMBL" id="BK015101">
    <property type="protein sequence ID" value="DAD91007.1"/>
    <property type="molecule type" value="Genomic_DNA"/>
</dbReference>
<dbReference type="Pfam" id="PF12733">
    <property type="entry name" value="Cadherin-like"/>
    <property type="match status" value="1"/>
</dbReference>
<dbReference type="InterPro" id="IPR025883">
    <property type="entry name" value="Cadherin-like_domain"/>
</dbReference>
<feature type="domain" description="Cadherin-like beta-sandwich-like" evidence="4">
    <location>
        <begin position="410"/>
        <end position="491"/>
    </location>
</feature>
<reference evidence="5" key="1">
    <citation type="journal article" date="2021" name="Proc. Natl. Acad. Sci. U.S.A.">
        <title>A Catalog of Tens of Thousands of Viruses from Human Metagenomes Reveals Hidden Associations with Chronic Diseases.</title>
        <authorList>
            <person name="Tisza M.J."/>
            <person name="Buck C.B."/>
        </authorList>
    </citation>
    <scope>NUCLEOTIDE SEQUENCE</scope>
    <source>
        <strain evidence="5">CtepM7</strain>
    </source>
</reference>
<evidence type="ECO:0000256" key="1">
    <source>
        <dbReference type="ARBA" id="ARBA00004328"/>
    </source>
</evidence>
<evidence type="ECO:0000313" key="5">
    <source>
        <dbReference type="EMBL" id="DAD91007.1"/>
    </source>
</evidence>
<name>A0A8S5N9E3_9CAUD</name>
<evidence type="ECO:0000259" key="4">
    <source>
        <dbReference type="Pfam" id="PF12733"/>
    </source>
</evidence>
<evidence type="ECO:0000256" key="2">
    <source>
        <dbReference type="ARBA" id="ARBA00022844"/>
    </source>
</evidence>